<accession>A0A7J7L396</accession>
<evidence type="ECO:0000256" key="3">
    <source>
        <dbReference type="ARBA" id="ARBA00022741"/>
    </source>
</evidence>
<evidence type="ECO:0000259" key="6">
    <source>
        <dbReference type="PROSITE" id="PS50011"/>
    </source>
</evidence>
<dbReference type="PANTHER" id="PTHR24349">
    <property type="entry name" value="SERINE/THREONINE-PROTEIN KINASE"/>
    <property type="match status" value="1"/>
</dbReference>
<dbReference type="Pfam" id="PF00069">
    <property type="entry name" value="Pkinase"/>
    <property type="match status" value="1"/>
</dbReference>
<dbReference type="Gene3D" id="3.30.200.20">
    <property type="entry name" value="Phosphorylase Kinase, domain 1"/>
    <property type="match status" value="1"/>
</dbReference>
<keyword evidence="1" id="KW-0723">Serine/threonine-protein kinase</keyword>
<dbReference type="InterPro" id="IPR050205">
    <property type="entry name" value="CDPK_Ser/Thr_kinases"/>
</dbReference>
<dbReference type="InterPro" id="IPR011009">
    <property type="entry name" value="Kinase-like_dom_sf"/>
</dbReference>
<dbReference type="OrthoDB" id="40902at2759"/>
<gene>
    <name evidence="7" type="ORF">GIB67_030874</name>
</gene>
<dbReference type="EMBL" id="JACGCM010002660">
    <property type="protein sequence ID" value="KAF6137110.1"/>
    <property type="molecule type" value="Genomic_DNA"/>
</dbReference>
<keyword evidence="8" id="KW-1185">Reference proteome</keyword>
<keyword evidence="5" id="KW-0067">ATP-binding</keyword>
<keyword evidence="4" id="KW-0418">Kinase</keyword>
<dbReference type="GO" id="GO:0004674">
    <property type="term" value="F:protein serine/threonine kinase activity"/>
    <property type="evidence" value="ECO:0007669"/>
    <property type="project" value="UniProtKB-KW"/>
</dbReference>
<dbReference type="SMART" id="SM00220">
    <property type="entry name" value="S_TKc"/>
    <property type="match status" value="1"/>
</dbReference>
<dbReference type="SUPFAM" id="SSF56112">
    <property type="entry name" value="Protein kinase-like (PK-like)"/>
    <property type="match status" value="2"/>
</dbReference>
<name>A0A7J7L396_9MAGN</name>
<reference evidence="7 8" key="1">
    <citation type="journal article" date="2020" name="IScience">
        <title>Genome Sequencing of the Endangered Kingdonia uniflora (Circaeasteraceae, Ranunculales) Reveals Potential Mechanisms of Evolutionary Specialization.</title>
        <authorList>
            <person name="Sun Y."/>
            <person name="Deng T."/>
            <person name="Zhang A."/>
            <person name="Moore M.J."/>
            <person name="Landis J.B."/>
            <person name="Lin N."/>
            <person name="Zhang H."/>
            <person name="Zhang X."/>
            <person name="Huang J."/>
            <person name="Zhang X."/>
            <person name="Sun H."/>
            <person name="Wang H."/>
        </authorList>
    </citation>
    <scope>NUCLEOTIDE SEQUENCE [LARGE SCALE GENOMIC DNA]</scope>
    <source>
        <strain evidence="7">TB1705</strain>
        <tissue evidence="7">Leaf</tissue>
    </source>
</reference>
<sequence length="393" mass="45287">MKRRREGLIHMLNSIYLYLPIKTARCFATWNKSVLMSRDKEGLRCAVDTSRNAQGRFFKAYKLAKYVDNGWEGLESQKCQSRIETNMLSSKVRGVIRNGHIFGKLFQQYFKREQIGTALRETFSDIVGSAYYIAPEMLSMNYGPEVDIWSVEVILYILLSGTTLPPLRVESEEEIMKLNLEGKLNFKESLTEISESAKDLLGKMLERDPKKRITAYKVLCHPWIVDDNVILDKPLDFVSLSSSKSSSVIHNNLFIYLYLLGEKDPGIIFELQENLQVFEERTVRRCLEVSIGTPYECISIPKDELWGKMEDLHRELEITKLLSDPNILRIKDINPDSFIFSNVDEEAPLKATSFKIFTFYKPGETFSDMVGMANYIAPEMLSMEALESMQLLR</sequence>
<dbReference type="Gene3D" id="1.10.510.10">
    <property type="entry name" value="Transferase(Phosphotransferase) domain 1"/>
    <property type="match status" value="1"/>
</dbReference>
<comment type="caution">
    <text evidence="7">The sequence shown here is derived from an EMBL/GenBank/DDBJ whole genome shotgun (WGS) entry which is preliminary data.</text>
</comment>
<evidence type="ECO:0000313" key="7">
    <source>
        <dbReference type="EMBL" id="KAF6137110.1"/>
    </source>
</evidence>
<keyword evidence="2" id="KW-0808">Transferase</keyword>
<dbReference type="PROSITE" id="PS50011">
    <property type="entry name" value="PROTEIN_KINASE_DOM"/>
    <property type="match status" value="1"/>
</dbReference>
<evidence type="ECO:0000256" key="1">
    <source>
        <dbReference type="ARBA" id="ARBA00022527"/>
    </source>
</evidence>
<evidence type="ECO:0000256" key="5">
    <source>
        <dbReference type="ARBA" id="ARBA00022840"/>
    </source>
</evidence>
<feature type="domain" description="Protein kinase" evidence="6">
    <location>
        <begin position="1"/>
        <end position="224"/>
    </location>
</feature>
<evidence type="ECO:0000256" key="4">
    <source>
        <dbReference type="ARBA" id="ARBA00022777"/>
    </source>
</evidence>
<keyword evidence="3" id="KW-0547">Nucleotide-binding</keyword>
<organism evidence="7 8">
    <name type="scientific">Kingdonia uniflora</name>
    <dbReference type="NCBI Taxonomy" id="39325"/>
    <lineage>
        <taxon>Eukaryota</taxon>
        <taxon>Viridiplantae</taxon>
        <taxon>Streptophyta</taxon>
        <taxon>Embryophyta</taxon>
        <taxon>Tracheophyta</taxon>
        <taxon>Spermatophyta</taxon>
        <taxon>Magnoliopsida</taxon>
        <taxon>Ranunculales</taxon>
        <taxon>Circaeasteraceae</taxon>
        <taxon>Kingdonia</taxon>
    </lineage>
</organism>
<proteinExistence type="predicted"/>
<dbReference type="GO" id="GO:0005524">
    <property type="term" value="F:ATP binding"/>
    <property type="evidence" value="ECO:0007669"/>
    <property type="project" value="UniProtKB-KW"/>
</dbReference>
<evidence type="ECO:0000256" key="2">
    <source>
        <dbReference type="ARBA" id="ARBA00022679"/>
    </source>
</evidence>
<dbReference type="Proteomes" id="UP000541444">
    <property type="component" value="Unassembled WGS sequence"/>
</dbReference>
<protein>
    <recommendedName>
        <fullName evidence="6">Protein kinase domain-containing protein</fullName>
    </recommendedName>
</protein>
<evidence type="ECO:0000313" key="8">
    <source>
        <dbReference type="Proteomes" id="UP000541444"/>
    </source>
</evidence>
<dbReference type="InterPro" id="IPR000719">
    <property type="entry name" value="Prot_kinase_dom"/>
</dbReference>
<dbReference type="AlphaFoldDB" id="A0A7J7L396"/>